<comment type="caution">
    <text evidence="1">The sequence shown here is derived from an EMBL/GenBank/DDBJ whole genome shotgun (WGS) entry which is preliminary data.</text>
</comment>
<keyword evidence="2" id="KW-1185">Reference proteome</keyword>
<reference evidence="1" key="1">
    <citation type="submission" date="2023-04" db="EMBL/GenBank/DDBJ databases">
        <title>Draft Genome sequencing of Naganishia species isolated from polar environments using Oxford Nanopore Technology.</title>
        <authorList>
            <person name="Leo P."/>
            <person name="Venkateswaran K."/>
        </authorList>
    </citation>
    <scope>NUCLEOTIDE SEQUENCE</scope>
    <source>
        <strain evidence="1">MNA-CCFEE 5262</strain>
    </source>
</reference>
<sequence length="417" mass="45536">MSSSSLVWADETVAVNVALKKRARKVPGVSSASGTTTSPDDPPAPVAPLTGKKSARSPAPKKVRTVLSTVARRQHSRNVPARPSSPPLQMITLAEAAAAAAAQELVGTVRASSNHSLFASTPAELRDVKHARPDRTIVRRVRRSRPKDPHVDAPMRDILGLSAVGQDKVKDAALIKARGTRQAVKWVLRSLWDGHSTKKNKYRIKYGSSWSKIGSVKRDYLVRRSKAHTLCRTQSDFWDATLTPGPSAGISGNFIASSAGVNSSRQSEHSDNEEPASKDEAAVESSESESDVPEEDTDEEKDEPSSMRLLQHGFRPTRNTSHGTNNPDPRRVDIIVAGFLLGHDLFGSVASLNPTCKIIQEKTRSARAVTMVWNYQQLSQLSPKMEELVEGDVERASGWQLFKYVKLRLFGAMLKPA</sequence>
<evidence type="ECO:0000313" key="2">
    <source>
        <dbReference type="Proteomes" id="UP001230649"/>
    </source>
</evidence>
<proteinExistence type="predicted"/>
<organism evidence="1 2">
    <name type="scientific">Naganishia adeliensis</name>
    <dbReference type="NCBI Taxonomy" id="92952"/>
    <lineage>
        <taxon>Eukaryota</taxon>
        <taxon>Fungi</taxon>
        <taxon>Dikarya</taxon>
        <taxon>Basidiomycota</taxon>
        <taxon>Agaricomycotina</taxon>
        <taxon>Tremellomycetes</taxon>
        <taxon>Filobasidiales</taxon>
        <taxon>Filobasidiaceae</taxon>
        <taxon>Naganishia</taxon>
    </lineage>
</organism>
<evidence type="ECO:0000313" key="1">
    <source>
        <dbReference type="EMBL" id="KAJ9091807.1"/>
    </source>
</evidence>
<dbReference type="EMBL" id="JASBWS010000190">
    <property type="protein sequence ID" value="KAJ9091807.1"/>
    <property type="molecule type" value="Genomic_DNA"/>
</dbReference>
<accession>A0ACC2UXW1</accession>
<name>A0ACC2UXW1_9TREE</name>
<gene>
    <name evidence="1" type="ORF">QFC20_007537</name>
</gene>
<dbReference type="Proteomes" id="UP001230649">
    <property type="component" value="Unassembled WGS sequence"/>
</dbReference>
<protein>
    <submittedName>
        <fullName evidence="1">Uncharacterized protein</fullName>
    </submittedName>
</protein>